<dbReference type="Proteomes" id="UP000238163">
    <property type="component" value="Unassembled WGS sequence"/>
</dbReference>
<evidence type="ECO:0000313" key="5">
    <source>
        <dbReference type="Proteomes" id="UP000238163"/>
    </source>
</evidence>
<keyword evidence="3" id="KW-1133">Transmembrane helix</keyword>
<gene>
    <name evidence="4" type="ORF">COR51_22445</name>
</gene>
<comment type="caution">
    <text evidence="4">The sequence shown here is derived from an EMBL/GenBank/DDBJ whole genome shotgun (WGS) entry which is preliminary data.</text>
</comment>
<dbReference type="CDD" id="cd16430">
    <property type="entry name" value="TraB"/>
    <property type="match status" value="1"/>
</dbReference>
<keyword evidence="5" id="KW-1185">Reference proteome</keyword>
<feature type="coiled-coil region" evidence="1">
    <location>
        <begin position="92"/>
        <end position="160"/>
    </location>
</feature>
<name>A0ABX5D8W8_9VIBR</name>
<evidence type="ECO:0000313" key="4">
    <source>
        <dbReference type="EMBL" id="PRQ65387.1"/>
    </source>
</evidence>
<dbReference type="RefSeq" id="WP_096444258.1">
    <property type="nucleotide sequence ID" value="NZ_NWTN01000022.1"/>
</dbReference>
<feature type="transmembrane region" description="Helical" evidence="3">
    <location>
        <begin position="33"/>
        <end position="52"/>
    </location>
</feature>
<sequence>MFDKIKQRLFRDTEGEFEQGGEINTHTQSRNKIITTVALTLLTLAMVGIYWVTKKPTSTPSIQPPQEFGNIIEADFTEKDNQSALSAQQQTLADMKTAMTTLEKTLASLQDRTQSQIEKAQKETARLVEQKVREETQDRERALQAQIDQLETQLQSRQETQATVVSHAQPQYDTVNQSETFGAPKLPPRPTPLSNDNPNIKEMSYSPSQSPAFRTEAFHSFTFNWDRDEDTYRRTIENYVPTGTFVTAVVTGGADTNAGVLGQGDTTPMVFQTVNDGVLPNGKSSQLNDCTITASAYGEISSSRGIVRTNRMSCILDNGEILDVPVKATAFNFGRNGIRGTTILKNGEIVQMAGVAGILTGIGQTGAALSQTTSTSALGSTQTLSAENAGLNLLGNATSSVGSKLSDYYIGLAEMYHPIVEINPGAVVNIVFLEGFPLDPLKAEEYEQNLNATNAQTSSSNQILDIISNGVAASTSNPLSNELSAQGITAPPRPFGQAQ</sequence>
<accession>A0ABX5D8W8</accession>
<proteinExistence type="predicted"/>
<feature type="region of interest" description="Disordered" evidence="2">
    <location>
        <begin position="178"/>
        <end position="211"/>
    </location>
</feature>
<keyword evidence="3" id="KW-0472">Membrane</keyword>
<keyword evidence="3" id="KW-0812">Transmembrane</keyword>
<evidence type="ECO:0000256" key="1">
    <source>
        <dbReference type="SAM" id="Coils"/>
    </source>
</evidence>
<protein>
    <submittedName>
        <fullName evidence="4">Conjugal transfer protein TraB</fullName>
    </submittedName>
</protein>
<evidence type="ECO:0000256" key="3">
    <source>
        <dbReference type="SAM" id="Phobius"/>
    </source>
</evidence>
<evidence type="ECO:0000256" key="2">
    <source>
        <dbReference type="SAM" id="MobiDB-lite"/>
    </source>
</evidence>
<keyword evidence="1" id="KW-0175">Coiled coil</keyword>
<dbReference type="EMBL" id="NWTN01000022">
    <property type="protein sequence ID" value="PRQ65387.1"/>
    <property type="molecule type" value="Genomic_DNA"/>
</dbReference>
<reference evidence="4 5" key="2">
    <citation type="submission" date="2018-03" db="EMBL/GenBank/DDBJ databases">
        <title>Genetic Diversity and Phenotypic Plasticity of AHL Mediated Quorum Sensing in Environmental Strains of Vibrio mediterranei.</title>
        <authorList>
            <person name="Lantoine F."/>
            <person name="Vouve F."/>
        </authorList>
    </citation>
    <scope>NUCLEOTIDE SEQUENCE [LARGE SCALE GENOMIC DNA]</scope>
    <source>
        <strain evidence="4 5">17LN0615E</strain>
    </source>
</reference>
<organism evidence="4 5">
    <name type="scientific">Vibrio mediterranei</name>
    <dbReference type="NCBI Taxonomy" id="689"/>
    <lineage>
        <taxon>Bacteria</taxon>
        <taxon>Pseudomonadati</taxon>
        <taxon>Pseudomonadota</taxon>
        <taxon>Gammaproteobacteria</taxon>
        <taxon>Vibrionales</taxon>
        <taxon>Vibrionaceae</taxon>
        <taxon>Vibrio</taxon>
    </lineage>
</organism>
<dbReference type="InterPro" id="IPR005498">
    <property type="entry name" value="T4SS_VirB10/TraB/TrbI"/>
</dbReference>
<reference evidence="4 5" key="1">
    <citation type="submission" date="2017-09" db="EMBL/GenBank/DDBJ databases">
        <authorList>
            <person name="Girard L."/>
            <person name="Lami R."/>
            <person name="Suzuki M."/>
            <person name="Baudart J."/>
        </authorList>
    </citation>
    <scope>NUCLEOTIDE SEQUENCE [LARGE SCALE GENOMIC DNA]</scope>
    <source>
        <strain evidence="4 5">17LN0615E</strain>
    </source>
</reference>
<dbReference type="Pfam" id="PF03743">
    <property type="entry name" value="TrbI"/>
    <property type="match status" value="1"/>
</dbReference>